<evidence type="ECO:0000256" key="1">
    <source>
        <dbReference type="SAM" id="MobiDB-lite"/>
    </source>
</evidence>
<feature type="region of interest" description="Disordered" evidence="1">
    <location>
        <begin position="1"/>
        <end position="34"/>
    </location>
</feature>
<evidence type="ECO:0000313" key="2">
    <source>
        <dbReference type="EMBL" id="QHT36729.1"/>
    </source>
</evidence>
<dbReference type="EMBL" id="MN738786">
    <property type="protein sequence ID" value="QHT36729.1"/>
    <property type="molecule type" value="Genomic_DNA"/>
</dbReference>
<accession>A0A6C0F836</accession>
<organism evidence="2">
    <name type="scientific">viral metagenome</name>
    <dbReference type="NCBI Taxonomy" id="1070528"/>
    <lineage>
        <taxon>unclassified sequences</taxon>
        <taxon>metagenomes</taxon>
        <taxon>organismal metagenomes</taxon>
    </lineage>
</organism>
<sequence length="140" mass="16030">MKNYSRKRTRRRSRKTRRRRYSRRTGRRTGQKQVGGFCPPCMLMPLVKAGAIAGGTALGLKAMTQSSSMTKRTPRKTQMKTVLEQSVNGQKKKITITLDKLKNAKAILKKNGKQVKYQGDPVKKYNQMIKRCETNGYMKC</sequence>
<proteinExistence type="predicted"/>
<reference evidence="2" key="1">
    <citation type="journal article" date="2020" name="Nature">
        <title>Giant virus diversity and host interactions through global metagenomics.</title>
        <authorList>
            <person name="Schulz F."/>
            <person name="Roux S."/>
            <person name="Paez-Espino D."/>
            <person name="Jungbluth S."/>
            <person name="Walsh D.A."/>
            <person name="Denef V.J."/>
            <person name="McMahon K.D."/>
            <person name="Konstantinidis K.T."/>
            <person name="Eloe-Fadrosh E.A."/>
            <person name="Kyrpides N.C."/>
            <person name="Woyke T."/>
        </authorList>
    </citation>
    <scope>NUCLEOTIDE SEQUENCE</scope>
    <source>
        <strain evidence="2">GVMAG-S-ERX555967-130</strain>
    </source>
</reference>
<name>A0A6C0F836_9ZZZZ</name>
<feature type="compositionally biased region" description="Basic residues" evidence="1">
    <location>
        <begin position="1"/>
        <end position="30"/>
    </location>
</feature>
<dbReference type="AlphaFoldDB" id="A0A6C0F836"/>
<protein>
    <submittedName>
        <fullName evidence="2">Uncharacterized protein</fullName>
    </submittedName>
</protein>